<name>A0A7G1PAM0_9ACTN</name>
<dbReference type="AlphaFoldDB" id="A0A7G1PAM0"/>
<sequence length="132" mass="14341">MGGAPHPPSERQTDAGQLPPWLLGVVLLDSASVGDVILNVPGSDPSSPSSPVCSAKGCRADAVWVLAWNNPKLHTPERRKTWLACEEHRDHLSQFLGVRDFLKDVVLLAEWESESESSESAERPPAERPPAD</sequence>
<gene>
    <name evidence="2" type="ORF">GCM10017557_64400</name>
</gene>
<dbReference type="EMBL" id="AP023440">
    <property type="protein sequence ID" value="BCL31581.1"/>
    <property type="molecule type" value="Genomic_DNA"/>
</dbReference>
<keyword evidence="3" id="KW-1185">Reference proteome</keyword>
<accession>A0A7G1PAM0</accession>
<feature type="compositionally biased region" description="Basic and acidic residues" evidence="1">
    <location>
        <begin position="120"/>
        <end position="132"/>
    </location>
</feature>
<proteinExistence type="predicted"/>
<evidence type="ECO:0000256" key="1">
    <source>
        <dbReference type="SAM" id="MobiDB-lite"/>
    </source>
</evidence>
<dbReference type="KEGG" id="sgm:GCM10017557_64400"/>
<feature type="region of interest" description="Disordered" evidence="1">
    <location>
        <begin position="111"/>
        <end position="132"/>
    </location>
</feature>
<protein>
    <recommendedName>
        <fullName evidence="4">Acetone carboxylase</fullName>
    </recommendedName>
</protein>
<reference evidence="2 3" key="1">
    <citation type="journal article" date="2014" name="Int. J. Syst. Evol. Microbiol.">
        <title>Complete genome sequence of Corynebacterium casei LMG S-19264T (=DSM 44701T), isolated from a smear-ripened cheese.</title>
        <authorList>
            <consortium name="US DOE Joint Genome Institute (JGI-PGF)"/>
            <person name="Walter F."/>
            <person name="Albersmeier A."/>
            <person name="Kalinowski J."/>
            <person name="Ruckert C."/>
        </authorList>
    </citation>
    <scope>NUCLEOTIDE SEQUENCE [LARGE SCALE GENOMIC DNA]</scope>
    <source>
        <strain evidence="2 3">JCM 4677</strain>
    </source>
</reference>
<evidence type="ECO:0000313" key="2">
    <source>
        <dbReference type="EMBL" id="BCL31581.1"/>
    </source>
</evidence>
<evidence type="ECO:0008006" key="4">
    <source>
        <dbReference type="Google" id="ProtNLM"/>
    </source>
</evidence>
<dbReference type="Proteomes" id="UP000516444">
    <property type="component" value="Chromosome"/>
</dbReference>
<evidence type="ECO:0000313" key="3">
    <source>
        <dbReference type="Proteomes" id="UP000516444"/>
    </source>
</evidence>
<organism evidence="2 3">
    <name type="scientific">Streptomyces aurantiacus</name>
    <dbReference type="NCBI Taxonomy" id="47760"/>
    <lineage>
        <taxon>Bacteria</taxon>
        <taxon>Bacillati</taxon>
        <taxon>Actinomycetota</taxon>
        <taxon>Actinomycetes</taxon>
        <taxon>Kitasatosporales</taxon>
        <taxon>Streptomycetaceae</taxon>
        <taxon>Streptomyces</taxon>
        <taxon>Streptomyces aurantiacus group</taxon>
    </lineage>
</organism>